<reference evidence="3" key="1">
    <citation type="journal article" date="2019" name="Int. J. Syst. Evol. Microbiol.">
        <title>The Global Catalogue of Microorganisms (GCM) 10K type strain sequencing project: providing services to taxonomists for standard genome sequencing and annotation.</title>
        <authorList>
            <consortium name="The Broad Institute Genomics Platform"/>
            <consortium name="The Broad Institute Genome Sequencing Center for Infectious Disease"/>
            <person name="Wu L."/>
            <person name="Ma J."/>
        </authorList>
    </citation>
    <scope>NUCLEOTIDE SEQUENCE [LARGE SCALE GENOMIC DNA]</scope>
    <source>
        <strain evidence="3">JCM 17460</strain>
    </source>
</reference>
<keyword evidence="1" id="KW-0732">Signal</keyword>
<dbReference type="RefSeq" id="WP_218236176.1">
    <property type="nucleotide sequence ID" value="NZ_BAABBB010000009.1"/>
</dbReference>
<organism evidence="2 3">
    <name type="scientific">Nocardioides daeguensis</name>
    <dbReference type="NCBI Taxonomy" id="908359"/>
    <lineage>
        <taxon>Bacteria</taxon>
        <taxon>Bacillati</taxon>
        <taxon>Actinomycetota</taxon>
        <taxon>Actinomycetes</taxon>
        <taxon>Propionibacteriales</taxon>
        <taxon>Nocardioidaceae</taxon>
        <taxon>Nocardioides</taxon>
    </lineage>
</organism>
<evidence type="ECO:0008006" key="4">
    <source>
        <dbReference type="Google" id="ProtNLM"/>
    </source>
</evidence>
<dbReference type="Proteomes" id="UP001500301">
    <property type="component" value="Unassembled WGS sequence"/>
</dbReference>
<gene>
    <name evidence="2" type="ORF">GCM10022263_21270</name>
</gene>
<comment type="caution">
    <text evidence="2">The sequence shown here is derived from an EMBL/GenBank/DDBJ whole genome shotgun (WGS) entry which is preliminary data.</text>
</comment>
<proteinExistence type="predicted"/>
<sequence length="425" mass="44295">MRTLLHAAAAAAIALGGLAAATVTPATAAGTPDLPGTLLYVKGYDVYAAHPDGTGERRLTTDGTAAAPYRSPTGDDLGNVVAVRGTLIHRMTVTGRPLNSIDPPNLFDVWGNPLGPVVDTAAVSPDGTKIAYSYEGTSCQWVCGPVWASAITAADHLTPPADDSQSSDDNPSWVTDSRLILNGLGELGVDVQDLGKNPARDWFHEGTSPTDVQLSEPVTSRDGTMLALVRGEDAETHVATYRLEGDIRTDTTPVQPTRVCSNDPVPGQGSPAFAPDGSALGWSQPDGVWVKPDPLDCTVEATRVVAGATEVSWAGAELPAADPDQQQDPGGKTPVTGLALKTAPRLAGKARAGKVLKVKGGAWSPAPSTLAYQWLRNGKPIKKATKTSYRVAGKDRGKRLAVRVTASGPGLGSVTWTSHGIRVRR</sequence>
<feature type="chain" id="PRO_5045235058" description="WD40 repeat domain-containing protein" evidence="1">
    <location>
        <begin position="29"/>
        <end position="425"/>
    </location>
</feature>
<feature type="signal peptide" evidence="1">
    <location>
        <begin position="1"/>
        <end position="28"/>
    </location>
</feature>
<name>A0ABP6VCX8_9ACTN</name>
<protein>
    <recommendedName>
        <fullName evidence="4">WD40 repeat domain-containing protein</fullName>
    </recommendedName>
</protein>
<evidence type="ECO:0000313" key="2">
    <source>
        <dbReference type="EMBL" id="GAA3532511.1"/>
    </source>
</evidence>
<evidence type="ECO:0000256" key="1">
    <source>
        <dbReference type="SAM" id="SignalP"/>
    </source>
</evidence>
<evidence type="ECO:0000313" key="3">
    <source>
        <dbReference type="Proteomes" id="UP001500301"/>
    </source>
</evidence>
<dbReference type="EMBL" id="BAABBB010000009">
    <property type="protein sequence ID" value="GAA3532511.1"/>
    <property type="molecule type" value="Genomic_DNA"/>
</dbReference>
<keyword evidence="3" id="KW-1185">Reference proteome</keyword>
<accession>A0ABP6VCX8</accession>